<feature type="repeat" description="TPR" evidence="3">
    <location>
        <begin position="339"/>
        <end position="372"/>
    </location>
</feature>
<accession>A0A328FAK4</accession>
<dbReference type="EMBL" id="QLNI01000023">
    <property type="protein sequence ID" value="RAM01704.1"/>
    <property type="molecule type" value="Genomic_DNA"/>
</dbReference>
<dbReference type="InterPro" id="IPR006597">
    <property type="entry name" value="Sel1-like"/>
</dbReference>
<keyword evidence="2 3" id="KW-0802">TPR repeat</keyword>
<evidence type="ECO:0000313" key="7">
    <source>
        <dbReference type="Proteomes" id="UP000248798"/>
    </source>
</evidence>
<dbReference type="EMBL" id="CP036313">
    <property type="protein sequence ID" value="QBH13760.1"/>
    <property type="molecule type" value="Genomic_DNA"/>
</dbReference>
<dbReference type="SMART" id="SM00671">
    <property type="entry name" value="SEL1"/>
    <property type="match status" value="5"/>
</dbReference>
<dbReference type="RefSeq" id="WP_111957059.1">
    <property type="nucleotide sequence ID" value="NZ_CP036313.1"/>
</dbReference>
<evidence type="ECO:0000313" key="8">
    <source>
        <dbReference type="Proteomes" id="UP000293902"/>
    </source>
</evidence>
<dbReference type="PROSITE" id="PS50005">
    <property type="entry name" value="TPR"/>
    <property type="match status" value="8"/>
</dbReference>
<gene>
    <name evidence="6" type="ORF">DO021_12265</name>
    <name evidence="5" type="ORF">EYB58_13015</name>
</gene>
<dbReference type="InterPro" id="IPR011990">
    <property type="entry name" value="TPR-like_helical_dom_sf"/>
</dbReference>
<dbReference type="Pfam" id="PF13181">
    <property type="entry name" value="TPR_8"/>
    <property type="match status" value="2"/>
</dbReference>
<feature type="repeat" description="TPR" evidence="3">
    <location>
        <begin position="169"/>
        <end position="202"/>
    </location>
</feature>
<keyword evidence="4" id="KW-0732">Signal</keyword>
<dbReference type="InterPro" id="IPR051012">
    <property type="entry name" value="CellSynth/LPSAsmb/PSIAsmb"/>
</dbReference>
<organism evidence="6 7">
    <name type="scientific">Desulfobacter hydrogenophilus</name>
    <dbReference type="NCBI Taxonomy" id="2291"/>
    <lineage>
        <taxon>Bacteria</taxon>
        <taxon>Pseudomonadati</taxon>
        <taxon>Thermodesulfobacteriota</taxon>
        <taxon>Desulfobacteria</taxon>
        <taxon>Desulfobacterales</taxon>
        <taxon>Desulfobacteraceae</taxon>
        <taxon>Desulfobacter</taxon>
    </lineage>
</organism>
<dbReference type="SMART" id="SM00028">
    <property type="entry name" value="TPR"/>
    <property type="match status" value="17"/>
</dbReference>
<reference evidence="5 8" key="2">
    <citation type="submission" date="2019-02" db="EMBL/GenBank/DDBJ databases">
        <title>Complete genome sequence of Desulfobacter hydrogenophilus AcRS1.</title>
        <authorList>
            <person name="Marietou A."/>
            <person name="Lund M.B."/>
            <person name="Marshall I.P.G."/>
            <person name="Schreiber L."/>
            <person name="Jorgensen B."/>
        </authorList>
    </citation>
    <scope>NUCLEOTIDE SEQUENCE [LARGE SCALE GENOMIC DNA]</scope>
    <source>
        <strain evidence="5 8">AcRS1</strain>
    </source>
</reference>
<proteinExistence type="predicted"/>
<feature type="repeat" description="TPR" evidence="3">
    <location>
        <begin position="636"/>
        <end position="669"/>
    </location>
</feature>
<dbReference type="Proteomes" id="UP000293902">
    <property type="component" value="Chromosome"/>
</dbReference>
<feature type="signal peptide" evidence="4">
    <location>
        <begin position="1"/>
        <end position="26"/>
    </location>
</feature>
<sequence length="786" mass="89449">MIRYRRIIFILCACILVLTAGCTSEADKNAAQARSHIENARKFIAQNKIQTAIIEYRNAVNLDQKNDIALFELAEAYILNRQINNAIRYYNLAAKANPASTLPLLRLAQIYIQTGSLLEARNYIAKVLEASPTSVEALHLLSGLQLKERDVQSAIETLNKAVSFDDKNTKTYVSLAALYLRTNAFDKAEQAYLSAIKHDPSSRQAYTGLARLYSLQNKWDKAEALLKQMLDTPGIKIHKYTDLAQFYQSRRQFDLAENYFQEAVRHAEDRVEPRMNLAQFYTRKGEKEKAIAIMQNALDKQPENPLILTGLAQIYLQFDMVDEAQSLVEKVLSMDNDNTDALFQQGRVFMAQDNFKAALDNFDKVVSLNQLNAKAYYYRALCIAERGATDRPEQKIFRAAQGMLDNPEEFEQDQIKSNLMAAVTLDPEFLEARIKLLEIYILEKNLTKAKEQMGHIFKLSKPNTKIMTLLSGLRLLEGDKKRAEDILLTIIANRPRYIPAYIRLGLLYASTAQPEQALEYFQKAYDMNSRQTGIVKMMVNVYLSQKKYTQALDLVKTMAATSEKRDAPFFDNLAGEIYLTAGQPKIAFDQFSKAAQEAPDFISPKMHMAKLLMAQKKQHKALAIYKEVEERNPDFVPALIAMGFIYDLSGNLIQAETYYRKVLERAPQHIDAANNLAFILSEKKDGTDEALKYAGIARKKAPKNANVLDTMGWVYYQKGNNLNALSELEESLKLNPDSALTCFHYGMALYRDQEFEKARQYFRKALKIDPGFRNAATARTMLNENN</sequence>
<reference evidence="6 7" key="1">
    <citation type="submission" date="2018-06" db="EMBL/GenBank/DDBJ databases">
        <title>Complete Genome Sequence of Desulfobacter hydrogenophilus (DSM3380).</title>
        <authorList>
            <person name="Marietou A."/>
            <person name="Schreiber L."/>
            <person name="Marshall I."/>
            <person name="Jorgensen B."/>
        </authorList>
    </citation>
    <scope>NUCLEOTIDE SEQUENCE [LARGE SCALE GENOMIC DNA]</scope>
    <source>
        <strain evidence="6 7">DSM 3380</strain>
    </source>
</reference>
<evidence type="ECO:0000313" key="6">
    <source>
        <dbReference type="EMBL" id="RAM01704.1"/>
    </source>
</evidence>
<evidence type="ECO:0000256" key="2">
    <source>
        <dbReference type="ARBA" id="ARBA00022803"/>
    </source>
</evidence>
<dbReference type="Pfam" id="PF14559">
    <property type="entry name" value="TPR_19"/>
    <property type="match status" value="2"/>
</dbReference>
<dbReference type="AlphaFoldDB" id="A0A328FAK4"/>
<name>A0A328FAK4_9BACT</name>
<protein>
    <submittedName>
        <fullName evidence="5">Tetratricopeptide repeat protein</fullName>
    </submittedName>
</protein>
<dbReference type="InterPro" id="IPR019734">
    <property type="entry name" value="TPR_rpt"/>
</dbReference>
<evidence type="ECO:0000313" key="5">
    <source>
        <dbReference type="EMBL" id="QBH13760.1"/>
    </source>
</evidence>
<feature type="repeat" description="TPR" evidence="3">
    <location>
        <begin position="498"/>
        <end position="531"/>
    </location>
</feature>
<evidence type="ECO:0000256" key="4">
    <source>
        <dbReference type="SAM" id="SignalP"/>
    </source>
</evidence>
<dbReference type="PANTHER" id="PTHR45586:SF1">
    <property type="entry name" value="LIPOPOLYSACCHARIDE ASSEMBLY PROTEIN B"/>
    <property type="match status" value="1"/>
</dbReference>
<dbReference type="SUPFAM" id="SSF48452">
    <property type="entry name" value="TPR-like"/>
    <property type="match status" value="2"/>
</dbReference>
<evidence type="ECO:0000256" key="1">
    <source>
        <dbReference type="ARBA" id="ARBA00022737"/>
    </source>
</evidence>
<dbReference type="Proteomes" id="UP000248798">
    <property type="component" value="Unassembled WGS sequence"/>
</dbReference>
<dbReference type="PROSITE" id="PS51257">
    <property type="entry name" value="PROKAR_LIPOPROTEIN"/>
    <property type="match status" value="1"/>
</dbReference>
<feature type="repeat" description="TPR" evidence="3">
    <location>
        <begin position="705"/>
        <end position="738"/>
    </location>
</feature>
<evidence type="ECO:0000256" key="3">
    <source>
        <dbReference type="PROSITE-ProRule" id="PRU00339"/>
    </source>
</evidence>
<feature type="repeat" description="TPR" evidence="3">
    <location>
        <begin position="237"/>
        <end position="270"/>
    </location>
</feature>
<dbReference type="Gene3D" id="1.25.40.10">
    <property type="entry name" value="Tetratricopeptide repeat domain"/>
    <property type="match status" value="4"/>
</dbReference>
<feature type="repeat" description="TPR" evidence="3">
    <location>
        <begin position="739"/>
        <end position="772"/>
    </location>
</feature>
<feature type="chain" id="PRO_5030062893" evidence="4">
    <location>
        <begin position="27"/>
        <end position="786"/>
    </location>
</feature>
<keyword evidence="8" id="KW-1185">Reference proteome</keyword>
<dbReference type="OrthoDB" id="220004at2"/>
<dbReference type="SUPFAM" id="SSF81901">
    <property type="entry name" value="HCP-like"/>
    <property type="match status" value="1"/>
</dbReference>
<feature type="repeat" description="TPR" evidence="3">
    <location>
        <begin position="271"/>
        <end position="304"/>
    </location>
</feature>
<dbReference type="PANTHER" id="PTHR45586">
    <property type="entry name" value="TPR REPEAT-CONTAINING PROTEIN PA4667"/>
    <property type="match status" value="1"/>
</dbReference>
<dbReference type="Pfam" id="PF13432">
    <property type="entry name" value="TPR_16"/>
    <property type="match status" value="4"/>
</dbReference>
<keyword evidence="1" id="KW-0677">Repeat</keyword>